<comment type="caution">
    <text evidence="4">The sequence shown here is derived from an EMBL/GenBank/DDBJ whole genome shotgun (WGS) entry which is preliminary data.</text>
</comment>
<name>A0AAW1GT30_SAPOF</name>
<dbReference type="PANTHER" id="PTHR48198:SF1">
    <property type="entry name" value="METALLOTHIONEIN-LIKE PROTEIN 4A-RELATED"/>
    <property type="match status" value="1"/>
</dbReference>
<keyword evidence="3" id="KW-0480">Metal-thiolate cluster</keyword>
<reference evidence="4" key="1">
    <citation type="submission" date="2024-03" db="EMBL/GenBank/DDBJ databases">
        <title>WGS assembly of Saponaria officinalis var. Norfolk2.</title>
        <authorList>
            <person name="Jenkins J."/>
            <person name="Shu S."/>
            <person name="Grimwood J."/>
            <person name="Barry K."/>
            <person name="Goodstein D."/>
            <person name="Schmutz J."/>
            <person name="Leebens-Mack J."/>
            <person name="Osbourn A."/>
        </authorList>
    </citation>
    <scope>NUCLEOTIDE SEQUENCE [LARGE SCALE GENOMIC DNA]</scope>
    <source>
        <strain evidence="4">JIC</strain>
    </source>
</reference>
<evidence type="ECO:0000256" key="3">
    <source>
        <dbReference type="ARBA" id="ARBA00022851"/>
    </source>
</evidence>
<sequence length="81" mass="8271">MADIKSSGGSTNVGCDQTCGCPSPCPGDHTCRGEREEVHMKCSCGDHCGCNPCTCLKEEVKGTGKAFCKCGDACSCVTCAA</sequence>
<dbReference type="Pfam" id="PF02068">
    <property type="entry name" value="Metallothio_PEC"/>
    <property type="match status" value="1"/>
</dbReference>
<organism evidence="4 5">
    <name type="scientific">Saponaria officinalis</name>
    <name type="common">Common soapwort</name>
    <name type="synonym">Lychnis saponaria</name>
    <dbReference type="NCBI Taxonomy" id="3572"/>
    <lineage>
        <taxon>Eukaryota</taxon>
        <taxon>Viridiplantae</taxon>
        <taxon>Streptophyta</taxon>
        <taxon>Embryophyta</taxon>
        <taxon>Tracheophyta</taxon>
        <taxon>Spermatophyta</taxon>
        <taxon>Magnoliopsida</taxon>
        <taxon>eudicotyledons</taxon>
        <taxon>Gunneridae</taxon>
        <taxon>Pentapetalae</taxon>
        <taxon>Caryophyllales</taxon>
        <taxon>Caryophyllaceae</taxon>
        <taxon>Caryophylleae</taxon>
        <taxon>Saponaria</taxon>
    </lineage>
</organism>
<evidence type="ECO:0000313" key="5">
    <source>
        <dbReference type="Proteomes" id="UP001443914"/>
    </source>
</evidence>
<accession>A0AAW1GT30</accession>
<dbReference type="PANTHER" id="PTHR48198">
    <property type="entry name" value="EC PROTEIN HOMOLOG"/>
    <property type="match status" value="1"/>
</dbReference>
<proteinExistence type="inferred from homology"/>
<gene>
    <name evidence="4" type="ORF">RND81_14G221300</name>
</gene>
<keyword evidence="5" id="KW-1185">Reference proteome</keyword>
<dbReference type="EMBL" id="JBDFQZ010000014">
    <property type="protein sequence ID" value="KAK9666926.1"/>
    <property type="molecule type" value="Genomic_DNA"/>
</dbReference>
<keyword evidence="2" id="KW-0479">Metal-binding</keyword>
<protein>
    <submittedName>
        <fullName evidence="4">Uncharacterized protein</fullName>
    </submittedName>
</protein>
<evidence type="ECO:0000256" key="2">
    <source>
        <dbReference type="ARBA" id="ARBA00022723"/>
    </source>
</evidence>
<evidence type="ECO:0000313" key="4">
    <source>
        <dbReference type="EMBL" id="KAK9666926.1"/>
    </source>
</evidence>
<comment type="similarity">
    <text evidence="1">Belongs to the metallothionein superfamily. Type 15 family.</text>
</comment>
<evidence type="ECO:0000256" key="1">
    <source>
        <dbReference type="ARBA" id="ARBA00005802"/>
    </source>
</evidence>
<dbReference type="Proteomes" id="UP001443914">
    <property type="component" value="Unassembled WGS sequence"/>
</dbReference>
<dbReference type="GO" id="GO:0008270">
    <property type="term" value="F:zinc ion binding"/>
    <property type="evidence" value="ECO:0007669"/>
    <property type="project" value="InterPro"/>
</dbReference>
<dbReference type="InterPro" id="IPR000316">
    <property type="entry name" value="Metallthion_15"/>
</dbReference>
<dbReference type="AlphaFoldDB" id="A0AAW1GT30"/>